<dbReference type="OrthoDB" id="2987623at2"/>
<dbReference type="AlphaFoldDB" id="A0A0N0CV13"/>
<organism evidence="7 8">
    <name type="scientific">Lysinibacillus macroides</name>
    <dbReference type="NCBI Taxonomy" id="33935"/>
    <lineage>
        <taxon>Bacteria</taxon>
        <taxon>Bacillati</taxon>
        <taxon>Bacillota</taxon>
        <taxon>Bacilli</taxon>
        <taxon>Bacillales</taxon>
        <taxon>Bacillaceae</taxon>
        <taxon>Lysinibacillus</taxon>
    </lineage>
</organism>
<keyword evidence="2 5" id="KW-0812">Transmembrane</keyword>
<comment type="subcellular location">
    <subcellularLocation>
        <location evidence="1">Membrane</location>
        <topology evidence="1">Multi-pass membrane protein</topology>
    </subcellularLocation>
</comment>
<name>A0A0N0CV13_9BACI</name>
<evidence type="ECO:0000313" key="7">
    <source>
        <dbReference type="EMBL" id="KOY80794.1"/>
    </source>
</evidence>
<proteinExistence type="predicted"/>
<evidence type="ECO:0000256" key="3">
    <source>
        <dbReference type="ARBA" id="ARBA00022989"/>
    </source>
</evidence>
<gene>
    <name evidence="7" type="ORF">ADM90_16570</name>
</gene>
<evidence type="ECO:0000256" key="5">
    <source>
        <dbReference type="SAM" id="Phobius"/>
    </source>
</evidence>
<feature type="transmembrane region" description="Helical" evidence="5">
    <location>
        <begin position="38"/>
        <end position="58"/>
    </location>
</feature>
<accession>A0A0N0CV13</accession>
<dbReference type="Proteomes" id="UP000037977">
    <property type="component" value="Unassembled WGS sequence"/>
</dbReference>
<dbReference type="EMBL" id="LGCI01000010">
    <property type="protein sequence ID" value="KOY80794.1"/>
    <property type="molecule type" value="Genomic_DNA"/>
</dbReference>
<dbReference type="RefSeq" id="WP_053996035.1">
    <property type="nucleotide sequence ID" value="NZ_CP065643.1"/>
</dbReference>
<evidence type="ECO:0000256" key="4">
    <source>
        <dbReference type="ARBA" id="ARBA00023136"/>
    </source>
</evidence>
<evidence type="ECO:0000256" key="2">
    <source>
        <dbReference type="ARBA" id="ARBA00022692"/>
    </source>
</evidence>
<feature type="transmembrane region" description="Helical" evidence="5">
    <location>
        <begin position="110"/>
        <end position="131"/>
    </location>
</feature>
<reference evidence="7 8" key="1">
    <citation type="submission" date="2015-07" db="EMBL/GenBank/DDBJ databases">
        <title>Genome sequencing project for genomic taxonomy and phylogenomics of Bacillus-like bacteria.</title>
        <authorList>
            <person name="Liu B."/>
            <person name="Wang J."/>
            <person name="Zhu Y."/>
            <person name="Liu G."/>
            <person name="Chen Q."/>
            <person name="Chen Z."/>
            <person name="Che J."/>
            <person name="Ge C."/>
            <person name="Shi H."/>
            <person name="Pan Z."/>
            <person name="Liu X."/>
        </authorList>
    </citation>
    <scope>NUCLEOTIDE SEQUENCE [LARGE SCALE GENOMIC DNA]</scope>
    <source>
        <strain evidence="7 8">DSM 54</strain>
    </source>
</reference>
<dbReference type="Pfam" id="PF04893">
    <property type="entry name" value="Yip1"/>
    <property type="match status" value="1"/>
</dbReference>
<protein>
    <recommendedName>
        <fullName evidence="6">Yip1 domain-containing protein</fullName>
    </recommendedName>
</protein>
<sequence>MDNYNETPQEERPKLNPFLSVWLHPKQTARYIIGEKTIGFAIFVLSIGYIGSILSGVVDIEFLGGMAPWLLVLICIISAPIVGIVSTAFSALIAWLFGKLFKGTGTYSDLFKGLSLTAIPFIILIPLYLIWLITSPESLFYPDYIGPLPWIFWPAIILTIVVSIWAFIISIAVIAEAHQFSNWMAFFTILIPSIVLGILAFVFIFIIIIGLVGIGMM</sequence>
<keyword evidence="8" id="KW-1185">Reference proteome</keyword>
<feature type="transmembrane region" description="Helical" evidence="5">
    <location>
        <begin position="151"/>
        <end position="174"/>
    </location>
</feature>
<evidence type="ECO:0000259" key="6">
    <source>
        <dbReference type="Pfam" id="PF04893"/>
    </source>
</evidence>
<dbReference type="PATRIC" id="fig|33935.3.peg.2073"/>
<evidence type="ECO:0000256" key="1">
    <source>
        <dbReference type="ARBA" id="ARBA00004141"/>
    </source>
</evidence>
<feature type="transmembrane region" description="Helical" evidence="5">
    <location>
        <begin position="70"/>
        <end position="98"/>
    </location>
</feature>
<dbReference type="InterPro" id="IPR006977">
    <property type="entry name" value="Yip1_dom"/>
</dbReference>
<dbReference type="GO" id="GO:0016020">
    <property type="term" value="C:membrane"/>
    <property type="evidence" value="ECO:0007669"/>
    <property type="project" value="UniProtKB-SubCell"/>
</dbReference>
<keyword evidence="3 5" id="KW-1133">Transmembrane helix</keyword>
<feature type="transmembrane region" description="Helical" evidence="5">
    <location>
        <begin position="186"/>
        <end position="214"/>
    </location>
</feature>
<feature type="domain" description="Yip1" evidence="6">
    <location>
        <begin position="20"/>
        <end position="204"/>
    </location>
</feature>
<comment type="caution">
    <text evidence="7">The sequence shown here is derived from an EMBL/GenBank/DDBJ whole genome shotgun (WGS) entry which is preliminary data.</text>
</comment>
<evidence type="ECO:0000313" key="8">
    <source>
        <dbReference type="Proteomes" id="UP000037977"/>
    </source>
</evidence>
<keyword evidence="4 5" id="KW-0472">Membrane</keyword>